<reference evidence="2 3" key="1">
    <citation type="journal article" date="2011" name="Plasmid">
        <title>Streptomyces turgidiscabies Car8 contains a modular pathogenicity island that shares virulence genes with other actinobacterial plant pathogens.</title>
        <authorList>
            <person name="Huguet-Tapia J.C."/>
            <person name="Badger J.H."/>
            <person name="Loria R."/>
            <person name="Pettis G.S."/>
        </authorList>
    </citation>
    <scope>NUCLEOTIDE SEQUENCE [LARGE SCALE GENOMIC DNA]</scope>
    <source>
        <strain evidence="2 3">Car8</strain>
    </source>
</reference>
<evidence type="ECO:0000256" key="1">
    <source>
        <dbReference type="SAM" id="MobiDB-lite"/>
    </source>
</evidence>
<dbReference type="AlphaFoldDB" id="L7F1D9"/>
<proteinExistence type="predicted"/>
<accession>L7F1D9</accession>
<evidence type="ECO:0000313" key="3">
    <source>
        <dbReference type="Proteomes" id="UP000010931"/>
    </source>
</evidence>
<name>L7F1D9_STRT8</name>
<feature type="region of interest" description="Disordered" evidence="1">
    <location>
        <begin position="1"/>
        <end position="24"/>
    </location>
</feature>
<sequence>MRERSAPVRSPPLGPDPGGGAGRV</sequence>
<dbReference type="EMBL" id="AEJB01000456">
    <property type="protein sequence ID" value="ELP64415.1"/>
    <property type="molecule type" value="Genomic_DNA"/>
</dbReference>
<comment type="caution">
    <text evidence="2">The sequence shown here is derived from an EMBL/GenBank/DDBJ whole genome shotgun (WGS) entry which is preliminary data.</text>
</comment>
<protein>
    <submittedName>
        <fullName evidence="2">Uncharacterized protein</fullName>
    </submittedName>
</protein>
<keyword evidence="3" id="KW-1185">Reference proteome</keyword>
<feature type="non-terminal residue" evidence="2">
    <location>
        <position position="24"/>
    </location>
</feature>
<dbReference type="Proteomes" id="UP000010931">
    <property type="component" value="Unassembled WGS sequence"/>
</dbReference>
<evidence type="ECO:0000313" key="2">
    <source>
        <dbReference type="EMBL" id="ELP64415.1"/>
    </source>
</evidence>
<organism evidence="2 3">
    <name type="scientific">Streptomyces turgidiscabies (strain Car8)</name>
    <dbReference type="NCBI Taxonomy" id="698760"/>
    <lineage>
        <taxon>Bacteria</taxon>
        <taxon>Bacillati</taxon>
        <taxon>Actinomycetota</taxon>
        <taxon>Actinomycetes</taxon>
        <taxon>Kitasatosporales</taxon>
        <taxon>Streptomycetaceae</taxon>
        <taxon>Streptomyces</taxon>
    </lineage>
</organism>
<gene>
    <name evidence="2" type="ORF">STRTUCAR8_04652</name>
</gene>